<dbReference type="EMBL" id="ASHM01117633">
    <property type="protein sequence ID" value="PNX70989.1"/>
    <property type="molecule type" value="Genomic_DNA"/>
</dbReference>
<accession>A0A2K3KXI1</accession>
<gene>
    <name evidence="1" type="ORF">L195_g057945</name>
</gene>
<dbReference type="AlphaFoldDB" id="A0A2K3KXI1"/>
<reference evidence="1 2" key="2">
    <citation type="journal article" date="2017" name="Front. Plant Sci.">
        <title>Gene Classification and Mining of Molecular Markers Useful in Red Clover (Trifolium pratense) Breeding.</title>
        <authorList>
            <person name="Istvanek J."/>
            <person name="Dluhosova J."/>
            <person name="Dluhos P."/>
            <person name="Patkova L."/>
            <person name="Nedelnik J."/>
            <person name="Repkova J."/>
        </authorList>
    </citation>
    <scope>NUCLEOTIDE SEQUENCE [LARGE SCALE GENOMIC DNA]</scope>
    <source>
        <strain evidence="2">cv. Tatra</strain>
        <tissue evidence="1">Young leaves</tissue>
    </source>
</reference>
<name>A0A2K3KXI1_TRIPR</name>
<proteinExistence type="predicted"/>
<evidence type="ECO:0000313" key="2">
    <source>
        <dbReference type="Proteomes" id="UP000236291"/>
    </source>
</evidence>
<reference evidence="1 2" key="1">
    <citation type="journal article" date="2014" name="Am. J. Bot.">
        <title>Genome assembly and annotation for red clover (Trifolium pratense; Fabaceae).</title>
        <authorList>
            <person name="Istvanek J."/>
            <person name="Jaros M."/>
            <person name="Krenek A."/>
            <person name="Repkova J."/>
        </authorList>
    </citation>
    <scope>NUCLEOTIDE SEQUENCE [LARGE SCALE GENOMIC DNA]</scope>
    <source>
        <strain evidence="2">cv. Tatra</strain>
        <tissue evidence="1">Young leaves</tissue>
    </source>
</reference>
<dbReference type="Proteomes" id="UP000236291">
    <property type="component" value="Unassembled WGS sequence"/>
</dbReference>
<comment type="caution">
    <text evidence="1">The sequence shown here is derived from an EMBL/GenBank/DDBJ whole genome shotgun (WGS) entry which is preliminary data.</text>
</comment>
<protein>
    <submittedName>
        <fullName evidence="1">Uncharacterized protein</fullName>
    </submittedName>
</protein>
<evidence type="ECO:0000313" key="1">
    <source>
        <dbReference type="EMBL" id="PNX70989.1"/>
    </source>
</evidence>
<sequence length="71" mass="8118">SHQICVEACNRALHWISPPPLTAEPPHAGEAERDSYCVQVEVEREHKAEIDRENKASIDAVTELRWRLVVM</sequence>
<feature type="non-terminal residue" evidence="1">
    <location>
        <position position="1"/>
    </location>
</feature>
<organism evidence="1 2">
    <name type="scientific">Trifolium pratense</name>
    <name type="common">Red clover</name>
    <dbReference type="NCBI Taxonomy" id="57577"/>
    <lineage>
        <taxon>Eukaryota</taxon>
        <taxon>Viridiplantae</taxon>
        <taxon>Streptophyta</taxon>
        <taxon>Embryophyta</taxon>
        <taxon>Tracheophyta</taxon>
        <taxon>Spermatophyta</taxon>
        <taxon>Magnoliopsida</taxon>
        <taxon>eudicotyledons</taxon>
        <taxon>Gunneridae</taxon>
        <taxon>Pentapetalae</taxon>
        <taxon>rosids</taxon>
        <taxon>fabids</taxon>
        <taxon>Fabales</taxon>
        <taxon>Fabaceae</taxon>
        <taxon>Papilionoideae</taxon>
        <taxon>50 kb inversion clade</taxon>
        <taxon>NPAAA clade</taxon>
        <taxon>Hologalegina</taxon>
        <taxon>IRL clade</taxon>
        <taxon>Trifolieae</taxon>
        <taxon>Trifolium</taxon>
    </lineage>
</organism>